<dbReference type="Pfam" id="PF05762">
    <property type="entry name" value="VWA_CoxE"/>
    <property type="match status" value="1"/>
</dbReference>
<feature type="region of interest" description="Disordered" evidence="1">
    <location>
        <begin position="85"/>
        <end position="124"/>
    </location>
</feature>
<dbReference type="PANTHER" id="PTHR39338">
    <property type="entry name" value="BLL5662 PROTEIN-RELATED"/>
    <property type="match status" value="1"/>
</dbReference>
<gene>
    <name evidence="2" type="ORF">EI684_15700</name>
</gene>
<proteinExistence type="predicted"/>
<evidence type="ECO:0000256" key="1">
    <source>
        <dbReference type="SAM" id="MobiDB-lite"/>
    </source>
</evidence>
<dbReference type="Proteomes" id="UP000280307">
    <property type="component" value="Unassembled WGS sequence"/>
</dbReference>
<feature type="compositionally biased region" description="Pro residues" evidence="1">
    <location>
        <begin position="89"/>
        <end position="101"/>
    </location>
</feature>
<comment type="caution">
    <text evidence="2">The sequence shown here is derived from an EMBL/GenBank/DDBJ whole genome shotgun (WGS) entry which is preliminary data.</text>
</comment>
<reference evidence="2 3" key="1">
    <citation type="submission" date="2018-12" db="EMBL/GenBank/DDBJ databases">
        <title>Genome Sequence of Candidatus Viridilinea halotolerans isolated from saline sulfide-rich spring.</title>
        <authorList>
            <person name="Grouzdev D.S."/>
            <person name="Burganskaya E.I."/>
            <person name="Krutkina M.S."/>
            <person name="Sukhacheva M.V."/>
            <person name="Gorlenko V.M."/>
        </authorList>
    </citation>
    <scope>NUCLEOTIDE SEQUENCE [LARGE SCALE GENOMIC DNA]</scope>
    <source>
        <strain evidence="2">Chok-6</strain>
    </source>
</reference>
<protein>
    <submittedName>
        <fullName evidence="2">VWA domain-containing protein</fullName>
    </submittedName>
</protein>
<evidence type="ECO:0000313" key="3">
    <source>
        <dbReference type="Proteomes" id="UP000280307"/>
    </source>
</evidence>
<dbReference type="EMBL" id="RSAS01000639">
    <property type="protein sequence ID" value="RRR69408.1"/>
    <property type="molecule type" value="Genomic_DNA"/>
</dbReference>
<name>A0A426TVE0_9CHLR</name>
<dbReference type="AlphaFoldDB" id="A0A426TVE0"/>
<feature type="compositionally biased region" description="Basic and acidic residues" evidence="1">
    <location>
        <begin position="102"/>
        <end position="116"/>
    </location>
</feature>
<dbReference type="InterPro" id="IPR008912">
    <property type="entry name" value="Uncharacterised_CoxE"/>
</dbReference>
<evidence type="ECO:0000313" key="2">
    <source>
        <dbReference type="EMBL" id="RRR69408.1"/>
    </source>
</evidence>
<sequence length="360" mass="41364">MSSFTAIDFCVDLFLLLRQHILTLGLKDLFAVLSIVDQQWPWPADEHEEYRLRIRLLWCRTSGEEQIFDELWVPTFAHALQDDVGERAAPPPSLPPAPPPPEVHDTFEQQQDERAQPDPSPNAASVAAQWEPLPFYVPLSLAPVDEAFELGSYWPIAHRQMVYAWRYLRRPVADGPCDRFDLDATLAATIRYGLFRGPVYRRRERNHAQLILLLDQNGSMMPFHRFTRDLATTAQYESSIAHVEVYYFHNAPSAYLYRDPHLTNPLPLDAMLATCTPDTSLLIVSDGGAARGYRRPERIRATRTFLRTLERHTLLHAWLNPMPRERWADSSAQVIAALLQGRMFQMDEDGFSQAIDVIRM</sequence>
<organism evidence="2 3">
    <name type="scientific">Candidatus Viridilinea halotolerans</name>
    <dbReference type="NCBI Taxonomy" id="2491704"/>
    <lineage>
        <taxon>Bacteria</taxon>
        <taxon>Bacillati</taxon>
        <taxon>Chloroflexota</taxon>
        <taxon>Chloroflexia</taxon>
        <taxon>Chloroflexales</taxon>
        <taxon>Chloroflexineae</taxon>
        <taxon>Oscillochloridaceae</taxon>
        <taxon>Candidatus Viridilinea</taxon>
    </lineage>
</organism>
<dbReference type="PANTHER" id="PTHR39338:SF7">
    <property type="entry name" value="BLL6692 PROTEIN"/>
    <property type="match status" value="1"/>
</dbReference>
<accession>A0A426TVE0</accession>